<evidence type="ECO:0000256" key="1">
    <source>
        <dbReference type="ARBA" id="ARBA00000085"/>
    </source>
</evidence>
<dbReference type="STRING" id="572480.Arnit_1505"/>
<dbReference type="PROSITE" id="PS50109">
    <property type="entry name" value="HIS_KIN"/>
    <property type="match status" value="1"/>
</dbReference>
<dbReference type="InterPro" id="IPR004358">
    <property type="entry name" value="Sig_transdc_His_kin-like_C"/>
</dbReference>
<dbReference type="OrthoDB" id="8477705at2"/>
<accession>D5V5Z4</accession>
<protein>
    <recommendedName>
        <fullName evidence="2">histidine kinase</fullName>
        <ecNumber evidence="2">2.7.13.3</ecNumber>
    </recommendedName>
</protein>
<dbReference type="Gene3D" id="3.30.565.10">
    <property type="entry name" value="Histidine kinase-like ATPase, C-terminal domain"/>
    <property type="match status" value="1"/>
</dbReference>
<dbReference type="InterPro" id="IPR036890">
    <property type="entry name" value="HATPase_C_sf"/>
</dbReference>
<organism evidence="5 6">
    <name type="scientific">Arcobacter nitrofigilis (strain ATCC 33309 / DSM 7299 / CCUG 15893 / LMG 7604 / NCTC 12251 / CI)</name>
    <name type="common">Campylobacter nitrofigilis</name>
    <dbReference type="NCBI Taxonomy" id="572480"/>
    <lineage>
        <taxon>Bacteria</taxon>
        <taxon>Pseudomonadati</taxon>
        <taxon>Campylobacterota</taxon>
        <taxon>Epsilonproteobacteria</taxon>
        <taxon>Campylobacterales</taxon>
        <taxon>Arcobacteraceae</taxon>
        <taxon>Arcobacter</taxon>
    </lineage>
</organism>
<dbReference type="Pfam" id="PF02518">
    <property type="entry name" value="HATPase_c"/>
    <property type="match status" value="1"/>
</dbReference>
<dbReference type="KEGG" id="ant:Arnit_1505"/>
<feature type="domain" description="Histidine kinase" evidence="4">
    <location>
        <begin position="73"/>
        <end position="287"/>
    </location>
</feature>
<dbReference type="InterPro" id="IPR052023">
    <property type="entry name" value="Histidine_kinase_KdpD"/>
</dbReference>
<gene>
    <name evidence="5" type="ordered locus">Arnit_1505</name>
</gene>
<dbReference type="GO" id="GO:0000155">
    <property type="term" value="F:phosphorelay sensor kinase activity"/>
    <property type="evidence" value="ECO:0007669"/>
    <property type="project" value="TreeGrafter"/>
</dbReference>
<dbReference type="GO" id="GO:0005886">
    <property type="term" value="C:plasma membrane"/>
    <property type="evidence" value="ECO:0007669"/>
    <property type="project" value="TreeGrafter"/>
</dbReference>
<dbReference type="AlphaFoldDB" id="D5V5Z4"/>
<dbReference type="InterPro" id="IPR003594">
    <property type="entry name" value="HATPase_dom"/>
</dbReference>
<dbReference type="eggNOG" id="COG4191">
    <property type="taxonomic scope" value="Bacteria"/>
</dbReference>
<dbReference type="EMBL" id="CP001999">
    <property type="protein sequence ID" value="ADG93161.1"/>
    <property type="molecule type" value="Genomic_DNA"/>
</dbReference>
<evidence type="ECO:0000256" key="2">
    <source>
        <dbReference type="ARBA" id="ARBA00012438"/>
    </source>
</evidence>
<evidence type="ECO:0000259" key="4">
    <source>
        <dbReference type="PROSITE" id="PS50109"/>
    </source>
</evidence>
<proteinExistence type="predicted"/>
<dbReference type="RefSeq" id="WP_013135306.1">
    <property type="nucleotide sequence ID" value="NC_014166.1"/>
</dbReference>
<dbReference type="InterPro" id="IPR005467">
    <property type="entry name" value="His_kinase_dom"/>
</dbReference>
<keyword evidence="3" id="KW-0812">Transmembrane</keyword>
<dbReference type="PRINTS" id="PR00344">
    <property type="entry name" value="BCTRLSENSOR"/>
</dbReference>
<dbReference type="SUPFAM" id="SSF55874">
    <property type="entry name" value="ATPase domain of HSP90 chaperone/DNA topoisomerase II/histidine kinase"/>
    <property type="match status" value="1"/>
</dbReference>
<dbReference type="PANTHER" id="PTHR45569:SF1">
    <property type="entry name" value="SENSOR PROTEIN KDPD"/>
    <property type="match status" value="1"/>
</dbReference>
<evidence type="ECO:0000313" key="6">
    <source>
        <dbReference type="Proteomes" id="UP000000939"/>
    </source>
</evidence>
<dbReference type="HOGENOM" id="CLU_000445_133_0_7"/>
<keyword evidence="6" id="KW-1185">Reference proteome</keyword>
<keyword evidence="3" id="KW-1133">Transmembrane helix</keyword>
<keyword evidence="5" id="KW-0808">Transferase</keyword>
<evidence type="ECO:0000313" key="5">
    <source>
        <dbReference type="EMBL" id="ADG93161.1"/>
    </source>
</evidence>
<keyword evidence="3" id="KW-0472">Membrane</keyword>
<name>D5V5Z4_ARCNC</name>
<feature type="transmembrane region" description="Helical" evidence="3">
    <location>
        <begin position="6"/>
        <end position="39"/>
    </location>
</feature>
<dbReference type="SMART" id="SM00387">
    <property type="entry name" value="HATPase_c"/>
    <property type="match status" value="1"/>
</dbReference>
<evidence type="ECO:0000256" key="3">
    <source>
        <dbReference type="SAM" id="Phobius"/>
    </source>
</evidence>
<comment type="catalytic activity">
    <reaction evidence="1">
        <text>ATP + protein L-histidine = ADP + protein N-phospho-L-histidine.</text>
        <dbReference type="EC" id="2.7.13.3"/>
    </reaction>
</comment>
<reference evidence="5 6" key="1">
    <citation type="journal article" date="2010" name="Stand. Genomic Sci.">
        <title>Complete genome sequence of Arcobacter nitrofigilis type strain (CI).</title>
        <authorList>
            <person name="Pati A."/>
            <person name="Gronow S."/>
            <person name="Lapidus A."/>
            <person name="Copeland A."/>
            <person name="Glavina Del Rio T."/>
            <person name="Nolan M."/>
            <person name="Lucas S."/>
            <person name="Tice H."/>
            <person name="Cheng J.F."/>
            <person name="Han C."/>
            <person name="Chertkov O."/>
            <person name="Bruce D."/>
            <person name="Tapia R."/>
            <person name="Goodwin L."/>
            <person name="Pitluck S."/>
            <person name="Liolios K."/>
            <person name="Ivanova N."/>
            <person name="Mavromatis K."/>
            <person name="Chen A."/>
            <person name="Palaniappan K."/>
            <person name="Land M."/>
            <person name="Hauser L."/>
            <person name="Chang Y.J."/>
            <person name="Jeffries C.D."/>
            <person name="Detter J.C."/>
            <person name="Rohde M."/>
            <person name="Goker M."/>
            <person name="Bristow J."/>
            <person name="Eisen J.A."/>
            <person name="Markowitz V."/>
            <person name="Hugenholtz P."/>
            <person name="Klenk H.P."/>
            <person name="Kyrpides N.C."/>
        </authorList>
    </citation>
    <scope>NUCLEOTIDE SEQUENCE [LARGE SCALE GENOMIC DNA]</scope>
    <source>
        <strain evidence="6">ATCC 33309 / DSM 7299 / CCUG 15893 / LMG 7604 / NCTC 12251 / CI</strain>
    </source>
</reference>
<dbReference type="Proteomes" id="UP000000939">
    <property type="component" value="Chromosome"/>
</dbReference>
<dbReference type="PANTHER" id="PTHR45569">
    <property type="entry name" value="SENSOR PROTEIN KDPD"/>
    <property type="match status" value="1"/>
</dbReference>
<keyword evidence="5" id="KW-0418">Kinase</keyword>
<dbReference type="EC" id="2.7.13.3" evidence="2"/>
<sequence length="287" mass="32856">MLQVIYKIIIINLILLVVGIITTNIITSLTIIIILNTIILINKIYKLEGENKELDKMLILQARQNTIVNILCNVLHDWKIPLSRIGAINTALSLKLKLNKRISNEEIERVTTKIDSTLNYLSKTIDTFENFFLNNRRNSFQIDLKESIYETIEFISDILEINQIKINLSLEDNCIITGDKNYISHILMNLVLNSKEAFLQNQTNQTNQINIRLFKSKKQIYINISDNAGGITINPIGKIFMPYKTTKKNKGMGLGLFTVKQMIEKSFNGIIKAKNIKNGAQFIIIIK</sequence>